<protein>
    <submittedName>
        <fullName evidence="2">Uncharacterized protein</fullName>
    </submittedName>
</protein>
<keyword evidence="3" id="KW-1185">Reference proteome</keyword>
<feature type="coiled-coil region" evidence="1">
    <location>
        <begin position="30"/>
        <end position="57"/>
    </location>
</feature>
<sequence length="68" mass="7663">MGGLMNGIYYVAGAVTVGYLLKSTDYISYKIDERRNANREEEQLMALARQARRSLNQHQHTVTDSAAD</sequence>
<accession>A0AAV1HVN6</accession>
<comment type="caution">
    <text evidence="2">The sequence shown here is derived from an EMBL/GenBank/DDBJ whole genome shotgun (WGS) entry which is preliminary data.</text>
</comment>
<dbReference type="Proteomes" id="UP001314263">
    <property type="component" value="Unassembled WGS sequence"/>
</dbReference>
<organism evidence="2 3">
    <name type="scientific">Coccomyxa viridis</name>
    <dbReference type="NCBI Taxonomy" id="1274662"/>
    <lineage>
        <taxon>Eukaryota</taxon>
        <taxon>Viridiplantae</taxon>
        <taxon>Chlorophyta</taxon>
        <taxon>core chlorophytes</taxon>
        <taxon>Trebouxiophyceae</taxon>
        <taxon>Trebouxiophyceae incertae sedis</taxon>
        <taxon>Coccomyxaceae</taxon>
        <taxon>Coccomyxa</taxon>
    </lineage>
</organism>
<dbReference type="AlphaFoldDB" id="A0AAV1HVN6"/>
<gene>
    <name evidence="2" type="ORF">CVIRNUC_002003</name>
</gene>
<evidence type="ECO:0000313" key="3">
    <source>
        <dbReference type="Proteomes" id="UP001314263"/>
    </source>
</evidence>
<reference evidence="2 3" key="1">
    <citation type="submission" date="2023-10" db="EMBL/GenBank/DDBJ databases">
        <authorList>
            <person name="Maclean D."/>
            <person name="Macfadyen A."/>
        </authorList>
    </citation>
    <scope>NUCLEOTIDE SEQUENCE [LARGE SCALE GENOMIC DNA]</scope>
</reference>
<dbReference type="EMBL" id="CAUYUE010000003">
    <property type="protein sequence ID" value="CAK0750599.1"/>
    <property type="molecule type" value="Genomic_DNA"/>
</dbReference>
<evidence type="ECO:0000256" key="1">
    <source>
        <dbReference type="SAM" id="Coils"/>
    </source>
</evidence>
<name>A0AAV1HVN6_9CHLO</name>
<evidence type="ECO:0000313" key="2">
    <source>
        <dbReference type="EMBL" id="CAK0750599.1"/>
    </source>
</evidence>
<keyword evidence="1" id="KW-0175">Coiled coil</keyword>
<proteinExistence type="predicted"/>